<dbReference type="GO" id="GO:0016114">
    <property type="term" value="P:terpenoid biosynthetic process"/>
    <property type="evidence" value="ECO:0007669"/>
    <property type="project" value="InterPro"/>
</dbReference>
<dbReference type="Gene3D" id="3.30.1330.50">
    <property type="entry name" value="2-C-methyl-D-erythritol 2,4-cyclodiphosphate synthase"/>
    <property type="match status" value="1"/>
</dbReference>
<feature type="binding site" evidence="7">
    <location>
        <position position="10"/>
    </location>
    <ligand>
        <name>a divalent metal cation</name>
        <dbReference type="ChEBI" id="CHEBI:60240"/>
    </ligand>
</feature>
<feature type="binding site" evidence="7">
    <location>
        <begin position="56"/>
        <end position="58"/>
    </location>
    <ligand>
        <name>4-CDP-2-C-methyl-D-erythritol 2-phosphate</name>
        <dbReference type="ChEBI" id="CHEBI:57919"/>
    </ligand>
</feature>
<dbReference type="GO" id="GO:0019288">
    <property type="term" value="P:isopentenyl diphosphate biosynthetic process, methylerythritol 4-phosphate pathway"/>
    <property type="evidence" value="ECO:0007669"/>
    <property type="project" value="UniProtKB-UniRule"/>
</dbReference>
<dbReference type="GO" id="GO:0046872">
    <property type="term" value="F:metal ion binding"/>
    <property type="evidence" value="ECO:0007669"/>
    <property type="project" value="UniProtKB-KW"/>
</dbReference>
<comment type="cofactor">
    <cofactor evidence="7">
        <name>a divalent metal cation</name>
        <dbReference type="ChEBI" id="CHEBI:60240"/>
    </cofactor>
    <text evidence="7">Binds 1 divalent metal cation per subunit.</text>
</comment>
<comment type="caution">
    <text evidence="7">Lacks conserved residue(s) required for the propagation of feature annotation.</text>
</comment>
<protein>
    <recommendedName>
        <fullName evidence="3 7">2-C-methyl-D-erythritol 2,4-cyclodiphosphate synthase</fullName>
        <shortName evidence="7">MECDP-synthase</shortName>
        <shortName evidence="7">MECPP-synthase</shortName>
        <shortName evidence="7">MECPS</shortName>
        <ecNumber evidence="3 7">4.6.1.12</ecNumber>
    </recommendedName>
</protein>
<dbReference type="PANTHER" id="PTHR43181:SF1">
    <property type="entry name" value="2-C-METHYL-D-ERYTHRITOL 2,4-CYCLODIPHOSPHATE SYNTHASE, CHLOROPLASTIC"/>
    <property type="match status" value="1"/>
</dbReference>
<evidence type="ECO:0000256" key="2">
    <source>
        <dbReference type="ARBA" id="ARBA00004709"/>
    </source>
</evidence>
<comment type="caution">
    <text evidence="10">The sequence shown here is derived from an EMBL/GenBank/DDBJ whole genome shotgun (WGS) entry which is preliminary data.</text>
</comment>
<feature type="site" description="Transition state stabilizer" evidence="7">
    <location>
        <position position="34"/>
    </location>
</feature>
<keyword evidence="4 7" id="KW-0479">Metal-binding</keyword>
<dbReference type="SUPFAM" id="SSF69765">
    <property type="entry name" value="IpsF-like"/>
    <property type="match status" value="1"/>
</dbReference>
<dbReference type="EC" id="4.6.1.12" evidence="3 7"/>
<evidence type="ECO:0000256" key="8">
    <source>
        <dbReference type="RuleBase" id="RU004395"/>
    </source>
</evidence>
<dbReference type="HAMAP" id="MF_00107">
    <property type="entry name" value="IspF"/>
    <property type="match status" value="1"/>
</dbReference>
<evidence type="ECO:0000256" key="5">
    <source>
        <dbReference type="ARBA" id="ARBA00023229"/>
    </source>
</evidence>
<reference evidence="10 11" key="1">
    <citation type="journal article" date="2016" name="Nat. Commun.">
        <title>Thousands of microbial genomes shed light on interconnected biogeochemical processes in an aquifer system.</title>
        <authorList>
            <person name="Anantharaman K."/>
            <person name="Brown C.T."/>
            <person name="Hug L.A."/>
            <person name="Sharon I."/>
            <person name="Castelle C.J."/>
            <person name="Probst A.J."/>
            <person name="Thomas B.C."/>
            <person name="Singh A."/>
            <person name="Wilkins M.J."/>
            <person name="Karaoz U."/>
            <person name="Brodie E.L."/>
            <person name="Williams K.H."/>
            <person name="Hubbard S.S."/>
            <person name="Banfield J.F."/>
        </authorList>
    </citation>
    <scope>NUCLEOTIDE SEQUENCE [LARGE SCALE GENOMIC DNA]</scope>
    <source>
        <strain evidence="11">RBG_16_55_9</strain>
    </source>
</reference>
<dbReference type="EMBL" id="MFGX01000028">
    <property type="protein sequence ID" value="OGF56699.1"/>
    <property type="molecule type" value="Genomic_DNA"/>
</dbReference>
<comment type="pathway">
    <text evidence="2 7">Isoprenoid biosynthesis; isopentenyl diphosphate biosynthesis via DXP pathway; isopentenyl diphosphate from 1-deoxy-D-xylulose 5-phosphate: step 4/6.</text>
</comment>
<evidence type="ECO:0000256" key="7">
    <source>
        <dbReference type="HAMAP-Rule" id="MF_00107"/>
    </source>
</evidence>
<organism evidence="10 11">
    <name type="scientific">Fraserbacteria sp. (strain RBG_16_55_9)</name>
    <dbReference type="NCBI Taxonomy" id="1817864"/>
    <lineage>
        <taxon>Bacteria</taxon>
        <taxon>Candidatus Fraseribacteriota</taxon>
    </lineage>
</organism>
<feature type="binding site" evidence="7">
    <location>
        <begin position="34"/>
        <end position="35"/>
    </location>
    <ligand>
        <name>4-CDP-2-C-methyl-D-erythritol 2-phosphate</name>
        <dbReference type="ChEBI" id="CHEBI:57919"/>
    </ligand>
</feature>
<comment type="catalytic activity">
    <reaction evidence="1 7 8">
        <text>4-CDP-2-C-methyl-D-erythritol 2-phosphate = 2-C-methyl-D-erythritol 2,4-cyclic diphosphate + CMP</text>
        <dbReference type="Rhea" id="RHEA:23864"/>
        <dbReference type="ChEBI" id="CHEBI:57919"/>
        <dbReference type="ChEBI" id="CHEBI:58483"/>
        <dbReference type="ChEBI" id="CHEBI:60377"/>
        <dbReference type="EC" id="4.6.1.12"/>
    </reaction>
</comment>
<dbReference type="Pfam" id="PF02542">
    <property type="entry name" value="YgbB"/>
    <property type="match status" value="1"/>
</dbReference>
<dbReference type="PROSITE" id="PS01350">
    <property type="entry name" value="ISPF"/>
    <property type="match status" value="1"/>
</dbReference>
<feature type="binding site" evidence="7">
    <location>
        <position position="8"/>
    </location>
    <ligand>
        <name>a divalent metal cation</name>
        <dbReference type="ChEBI" id="CHEBI:60240"/>
    </ligand>
</feature>
<evidence type="ECO:0000256" key="3">
    <source>
        <dbReference type="ARBA" id="ARBA00012579"/>
    </source>
</evidence>
<gene>
    <name evidence="7" type="primary">ispF</name>
    <name evidence="10" type="ORF">A2Z21_06305</name>
</gene>
<evidence type="ECO:0000313" key="10">
    <source>
        <dbReference type="EMBL" id="OGF56699.1"/>
    </source>
</evidence>
<dbReference type="InterPro" id="IPR036571">
    <property type="entry name" value="MECDP_synthase_sf"/>
</dbReference>
<evidence type="ECO:0000313" key="11">
    <source>
        <dbReference type="Proteomes" id="UP000179157"/>
    </source>
</evidence>
<dbReference type="UniPathway" id="UPA00056">
    <property type="reaction ID" value="UER00095"/>
</dbReference>
<dbReference type="Proteomes" id="UP000179157">
    <property type="component" value="Unassembled WGS sequence"/>
</dbReference>
<comment type="similarity">
    <text evidence="7 8">Belongs to the IspF family.</text>
</comment>
<dbReference type="GO" id="GO:0008685">
    <property type="term" value="F:2-C-methyl-D-erythritol 2,4-cyclodiphosphate synthase activity"/>
    <property type="evidence" value="ECO:0007669"/>
    <property type="project" value="UniProtKB-UniRule"/>
</dbReference>
<feature type="binding site" evidence="7">
    <location>
        <begin position="8"/>
        <end position="10"/>
    </location>
    <ligand>
        <name>4-CDP-2-C-methyl-D-erythritol 2-phosphate</name>
        <dbReference type="ChEBI" id="CHEBI:57919"/>
    </ligand>
</feature>
<comment type="function">
    <text evidence="7">Involved in the biosynthesis of isopentenyl diphosphate (IPP) and dimethylallyl diphosphate (DMAPP), two major building blocks of isoprenoid compounds. Catalyzes the conversion of 4-diphosphocytidyl-2-C-methyl-D-erythritol 2-phosphate (CDP-ME2P) to 2-C-methyl-D-erythritol 2,4-cyclodiphosphate (ME-CPP) with a corresponding release of cytidine 5-monophosphate (CMP).</text>
</comment>
<comment type="subunit">
    <text evidence="7">Homotrimer.</text>
</comment>
<dbReference type="PANTHER" id="PTHR43181">
    <property type="entry name" value="2-C-METHYL-D-ERYTHRITOL 2,4-CYCLODIPHOSPHATE SYNTHASE, CHLOROPLASTIC"/>
    <property type="match status" value="1"/>
</dbReference>
<feature type="binding site" evidence="7">
    <location>
        <position position="142"/>
    </location>
    <ligand>
        <name>4-CDP-2-C-methyl-D-erythritol 2-phosphate</name>
        <dbReference type="ChEBI" id="CHEBI:57919"/>
    </ligand>
</feature>
<sequence length="156" mass="16515">MRVGIGLDFHRLIEGRKLMLGGVEIPHEKGLSGHSDADVLLHAICDALLGAAGLGDIGAHFPASDPQYRNISSLILLRRVKGMLDTRGYAIGQIDAVVVAEGPLLTPHFARMQAAMAEVLEIKEEQINLKATRAEGLGSLGRGEGIMAQAIASLTT</sequence>
<feature type="domain" description="2-C-methyl-D-erythritol 2,4-cyclodiphosphate synthase" evidence="9">
    <location>
        <begin position="1"/>
        <end position="154"/>
    </location>
</feature>
<dbReference type="InterPro" id="IPR003526">
    <property type="entry name" value="MECDP_synthase"/>
</dbReference>
<evidence type="ECO:0000256" key="6">
    <source>
        <dbReference type="ARBA" id="ARBA00023239"/>
    </source>
</evidence>
<accession>A0A1F5UZT4</accession>
<name>A0A1F5UZT4_FRAXR</name>
<evidence type="ECO:0000256" key="4">
    <source>
        <dbReference type="ARBA" id="ARBA00022723"/>
    </source>
</evidence>
<dbReference type="CDD" id="cd00554">
    <property type="entry name" value="MECDP_synthase"/>
    <property type="match status" value="1"/>
</dbReference>
<keyword evidence="5 7" id="KW-0414">Isoprene biosynthesis</keyword>
<dbReference type="STRING" id="1817864.A2Z21_06305"/>
<evidence type="ECO:0000256" key="1">
    <source>
        <dbReference type="ARBA" id="ARBA00000200"/>
    </source>
</evidence>
<dbReference type="NCBIfam" id="TIGR00151">
    <property type="entry name" value="ispF"/>
    <property type="match status" value="1"/>
</dbReference>
<dbReference type="InterPro" id="IPR020555">
    <property type="entry name" value="MECDP_synthase_CS"/>
</dbReference>
<evidence type="ECO:0000259" key="9">
    <source>
        <dbReference type="Pfam" id="PF02542"/>
    </source>
</evidence>
<feature type="binding site" evidence="7">
    <location>
        <position position="42"/>
    </location>
    <ligand>
        <name>a divalent metal cation</name>
        <dbReference type="ChEBI" id="CHEBI:60240"/>
    </ligand>
</feature>
<keyword evidence="6 7" id="KW-0456">Lyase</keyword>
<dbReference type="AlphaFoldDB" id="A0A1F5UZT4"/>
<proteinExistence type="inferred from homology"/>